<organism evidence="1 2">
    <name type="scientific">Sphingomonas albertensis</name>
    <dbReference type="NCBI Taxonomy" id="2762591"/>
    <lineage>
        <taxon>Bacteria</taxon>
        <taxon>Pseudomonadati</taxon>
        <taxon>Pseudomonadota</taxon>
        <taxon>Alphaproteobacteria</taxon>
        <taxon>Sphingomonadales</taxon>
        <taxon>Sphingomonadaceae</taxon>
        <taxon>Sphingomonas</taxon>
    </lineage>
</organism>
<proteinExistence type="predicted"/>
<dbReference type="EMBL" id="JACONT010000005">
    <property type="protein sequence ID" value="MBC3940777.1"/>
    <property type="molecule type" value="Genomic_DNA"/>
</dbReference>
<comment type="caution">
    <text evidence="1">The sequence shown here is derived from an EMBL/GenBank/DDBJ whole genome shotgun (WGS) entry which is preliminary data.</text>
</comment>
<dbReference type="Proteomes" id="UP000597613">
    <property type="component" value="Unassembled WGS sequence"/>
</dbReference>
<evidence type="ECO:0000313" key="1">
    <source>
        <dbReference type="EMBL" id="MBC3940777.1"/>
    </source>
</evidence>
<evidence type="ECO:0000313" key="2">
    <source>
        <dbReference type="Proteomes" id="UP000597613"/>
    </source>
</evidence>
<sequence>MVRLVAADNRVVQCAAVRKDGWTKARREGFFAMLSATCNVRASAAAMGMTDCGAYYVRRHDPVFAAQWQEALAEGYGRLEQALMALALEGIDPAPAIEAGIEQARAATCGEAKTEGFGAERRRAEAAARAADGGGDAVVPGAGPEAGADAGGRDGVIVGSLGGTPTITSVDLALRLLARNADRVAGVAGGRGRKARASAEETDAALIKQLDALARRIAAKEFKRVGGKVVEQVSIEQGAIEQGAIEHGGIGQDVVAGTPSE</sequence>
<protein>
    <submittedName>
        <fullName evidence="1">Uncharacterized protein</fullName>
    </submittedName>
</protein>
<dbReference type="RefSeq" id="WP_187502569.1">
    <property type="nucleotide sequence ID" value="NZ_CP162536.1"/>
</dbReference>
<keyword evidence="2" id="KW-1185">Reference proteome</keyword>
<gene>
    <name evidence="1" type="ORF">H8S47_03635</name>
</gene>
<name>A0ABR7ALE8_9SPHN</name>
<accession>A0ABR7ALE8</accession>
<reference evidence="1 2" key="1">
    <citation type="submission" date="2020-08" db="EMBL/GenBank/DDBJ databases">
        <title>Putative novel bacterial strains isolated from necrotic wheat leaf tissues caused by Xanthomonas translucens.</title>
        <authorList>
            <person name="Tambong J.T."/>
        </authorList>
    </citation>
    <scope>NUCLEOTIDE SEQUENCE [LARGE SCALE GENOMIC DNA]</scope>
    <source>
        <strain evidence="2">DOAB 1063</strain>
    </source>
</reference>